<accession>A0AA92C7L6</accession>
<protein>
    <submittedName>
        <fullName evidence="1">Uncharacterized protein</fullName>
    </submittedName>
</protein>
<organism evidence="1 2">
    <name type="scientific">Rhizobium rhizogenes</name>
    <name type="common">Agrobacterium rhizogenes</name>
    <dbReference type="NCBI Taxonomy" id="359"/>
    <lineage>
        <taxon>Bacteria</taxon>
        <taxon>Pseudomonadati</taxon>
        <taxon>Pseudomonadota</taxon>
        <taxon>Alphaproteobacteria</taxon>
        <taxon>Hyphomicrobiales</taxon>
        <taxon>Rhizobiaceae</taxon>
        <taxon>Rhizobium/Agrobacterium group</taxon>
        <taxon>Rhizobium</taxon>
    </lineage>
</organism>
<dbReference type="AlphaFoldDB" id="A0AA92C7L6"/>
<evidence type="ECO:0000313" key="1">
    <source>
        <dbReference type="EMBL" id="PVE57220.1"/>
    </source>
</evidence>
<evidence type="ECO:0000313" key="2">
    <source>
        <dbReference type="Proteomes" id="UP000244335"/>
    </source>
</evidence>
<reference evidence="1 2" key="1">
    <citation type="submission" date="2018-04" db="EMBL/GenBank/DDBJ databases">
        <authorList>
            <person name="Hagen T."/>
        </authorList>
    </citation>
    <scope>NUCLEOTIDE SEQUENCE [LARGE SCALE GENOMIC DNA]</scope>
    <source>
        <strain evidence="1 2">TPD7009</strain>
    </source>
</reference>
<name>A0AA92C7L6_RHIRH</name>
<dbReference type="EMBL" id="QDFR01000001">
    <property type="protein sequence ID" value="PVE57220.1"/>
    <property type="molecule type" value="Genomic_DNA"/>
</dbReference>
<sequence>MAAKIPENMDLLYDGETHIRGQSIAAIEADPLLLDHVVLIEATMNHIDFFAKRDAVDIEQETIQLLGARVFNDLAASYSLLTRGYYQIAAATLRDIMEIVYLWGYFDREPAKIKEWRESDDKTRRDIFAPVKVRRFLDEFDGFNEGKRGVAYKMFCEYAAHATWQGFILQRPTGSGQVVMGPFFDAGLLKAVLAELALLAAQAGNYFSGFFDKSEETNEDVLGLEVWLHRYVITGEWAEKYMGRKHDRAFVAKIEKWLLDLKAKRA</sequence>
<comment type="caution">
    <text evidence="1">The sequence shown here is derived from an EMBL/GenBank/DDBJ whole genome shotgun (WGS) entry which is preliminary data.</text>
</comment>
<dbReference type="Proteomes" id="UP000244335">
    <property type="component" value="Unassembled WGS sequence"/>
</dbReference>
<dbReference type="RefSeq" id="WP_116491907.1">
    <property type="nucleotide sequence ID" value="NZ_QDFR01000001.1"/>
</dbReference>
<proteinExistence type="predicted"/>
<gene>
    <name evidence="1" type="ORF">DC430_05730</name>
</gene>